<dbReference type="SUPFAM" id="SSF55144">
    <property type="entry name" value="LigT-like"/>
    <property type="match status" value="1"/>
</dbReference>
<accession>A0A9Q8Y6F4</accession>
<dbReference type="InterPro" id="IPR009097">
    <property type="entry name" value="Cyclic_Pdiesterase"/>
</dbReference>
<reference evidence="1" key="1">
    <citation type="submission" date="2022-06" db="EMBL/GenBank/DDBJ databases">
        <title>Physiological and biochemical characterization and genomic elucidation of a strain of the genus Ensifer adhaerens M8 that combines arsenic oxidation and chromium reduction.</title>
        <authorList>
            <person name="Li X."/>
            <person name="Yu c."/>
        </authorList>
    </citation>
    <scope>NUCLEOTIDE SEQUENCE</scope>
    <source>
        <strain evidence="1">M8</strain>
    </source>
</reference>
<organism evidence="1 2">
    <name type="scientific">Ensifer adhaerens</name>
    <name type="common">Sinorhizobium morelense</name>
    <dbReference type="NCBI Taxonomy" id="106592"/>
    <lineage>
        <taxon>Bacteria</taxon>
        <taxon>Pseudomonadati</taxon>
        <taxon>Pseudomonadota</taxon>
        <taxon>Alphaproteobacteria</taxon>
        <taxon>Hyphomicrobiales</taxon>
        <taxon>Rhizobiaceae</taxon>
        <taxon>Sinorhizobium/Ensifer group</taxon>
        <taxon>Ensifer</taxon>
    </lineage>
</organism>
<dbReference type="OrthoDB" id="7770344at2"/>
<sequence length="190" mass="21114">MSSNQFAFDLGCPQPAPAIDILYFALLPDEPAATKALAIAERDFADQMADGFIYRPDRLHVSVDKRWQGRGLPDFAVADALRQGDRVDVPAVEIRLDRLVSNGNGRDRPRALTTRDAAPGFSALVRQIEALKRPLMAIPHMTLYRNDRVAPDLRVSEPVSWVARELVLIHARKGAGSTKILARWPLLPSR</sequence>
<dbReference type="RefSeq" id="WP_090296304.1">
    <property type="nucleotide sequence ID" value="NZ_CP098807.1"/>
</dbReference>
<gene>
    <name evidence="1" type="ORF">NE863_19035</name>
</gene>
<protein>
    <recommendedName>
        <fullName evidence="3">2'-5' RNA ligase</fullName>
    </recommendedName>
</protein>
<dbReference type="Proteomes" id="UP001055460">
    <property type="component" value="Chromosome"/>
</dbReference>
<evidence type="ECO:0000313" key="1">
    <source>
        <dbReference type="EMBL" id="USJ23340.1"/>
    </source>
</evidence>
<dbReference type="AlphaFoldDB" id="A0A9Q8Y6F4"/>
<dbReference type="EMBL" id="CP098807">
    <property type="protein sequence ID" value="USJ23340.1"/>
    <property type="molecule type" value="Genomic_DNA"/>
</dbReference>
<evidence type="ECO:0008006" key="3">
    <source>
        <dbReference type="Google" id="ProtNLM"/>
    </source>
</evidence>
<evidence type="ECO:0000313" key="2">
    <source>
        <dbReference type="Proteomes" id="UP001055460"/>
    </source>
</evidence>
<name>A0A9Q8Y6F4_ENSAD</name>
<dbReference type="Gene3D" id="3.90.1140.10">
    <property type="entry name" value="Cyclic phosphodiesterase"/>
    <property type="match status" value="1"/>
</dbReference>
<proteinExistence type="predicted"/>